<protein>
    <recommendedName>
        <fullName evidence="3">DUF4837 domain-containing protein</fullName>
    </recommendedName>
</protein>
<accession>A0A1I7ETJ8</accession>
<keyword evidence="2" id="KW-1185">Reference proteome</keyword>
<dbReference type="Proteomes" id="UP000199138">
    <property type="component" value="Unassembled WGS sequence"/>
</dbReference>
<sequence>MALFVLQACETTKEKDYRPPSIGTMNSISVVINNAMWNGKVGDKIRELFARPVDGLATEEPIFSLNQLPPSVFTGNTRIGRNVLIIQNSEENVARISEDLYATPQQVAVVKGSSEDEIIKLLDQNAEAMIKNFKEHELLEQQSRMRSSKIKEKELLDEFGITLKLPIVYRITTQKDKFFWIKRQIQKYEGGLLVYEVPYNSIPKDSTLSDALVKMKDSIGKANIPGRDPDRMWMVTEKAFAPSITHTTIDNRPAIESKGLWEMKNFLMGGPYVNYLIEDKPNNRYIVLEGFVFAPSIDKRDYMFELEAIAKSIKFKDDEDFDAEKYKE</sequence>
<proteinExistence type="predicted"/>
<evidence type="ECO:0000313" key="1">
    <source>
        <dbReference type="EMBL" id="SFU27240.1"/>
    </source>
</evidence>
<evidence type="ECO:0008006" key="3">
    <source>
        <dbReference type="Google" id="ProtNLM"/>
    </source>
</evidence>
<dbReference type="STRING" id="1224947.SAMN05216480_101114"/>
<dbReference type="Pfam" id="PF16125">
    <property type="entry name" value="DUF4837"/>
    <property type="match status" value="1"/>
</dbReference>
<reference evidence="2" key="1">
    <citation type="submission" date="2016-10" db="EMBL/GenBank/DDBJ databases">
        <authorList>
            <person name="Varghese N."/>
            <person name="Submissions S."/>
        </authorList>
    </citation>
    <scope>NUCLEOTIDE SEQUENCE [LARGE SCALE GENOMIC DNA]</scope>
    <source>
        <strain evidence="2">CGMCC 1.12333</strain>
    </source>
</reference>
<organism evidence="1 2">
    <name type="scientific">Pustulibacterium marinum</name>
    <dbReference type="NCBI Taxonomy" id="1224947"/>
    <lineage>
        <taxon>Bacteria</taxon>
        <taxon>Pseudomonadati</taxon>
        <taxon>Bacteroidota</taxon>
        <taxon>Flavobacteriia</taxon>
        <taxon>Flavobacteriales</taxon>
        <taxon>Flavobacteriaceae</taxon>
        <taxon>Pustulibacterium</taxon>
    </lineage>
</organism>
<name>A0A1I7ETJ8_9FLAO</name>
<dbReference type="EMBL" id="FPBK01000001">
    <property type="protein sequence ID" value="SFU27240.1"/>
    <property type="molecule type" value="Genomic_DNA"/>
</dbReference>
<gene>
    <name evidence="1" type="ORF">SAMN05216480_101114</name>
</gene>
<dbReference type="InterPro" id="IPR032286">
    <property type="entry name" value="DUF4837"/>
</dbReference>
<evidence type="ECO:0000313" key="2">
    <source>
        <dbReference type="Proteomes" id="UP000199138"/>
    </source>
</evidence>
<dbReference type="AlphaFoldDB" id="A0A1I7ETJ8"/>